<evidence type="ECO:0000256" key="1">
    <source>
        <dbReference type="ARBA" id="ARBA00022801"/>
    </source>
</evidence>
<comment type="caution">
    <text evidence="2">The sequence shown here is derived from an EMBL/GenBank/DDBJ whole genome shotgun (WGS) entry which is preliminary data.</text>
</comment>
<accession>A0ABW2YN03</accession>
<reference evidence="3" key="1">
    <citation type="journal article" date="2019" name="Int. J. Syst. Evol. Microbiol.">
        <title>The Global Catalogue of Microorganisms (GCM) 10K type strain sequencing project: providing services to taxonomists for standard genome sequencing and annotation.</title>
        <authorList>
            <consortium name="The Broad Institute Genomics Platform"/>
            <consortium name="The Broad Institute Genome Sequencing Center for Infectious Disease"/>
            <person name="Wu L."/>
            <person name="Ma J."/>
        </authorList>
    </citation>
    <scope>NUCLEOTIDE SEQUENCE [LARGE SCALE GENOMIC DNA]</scope>
    <source>
        <strain evidence="3">CCUG 55491</strain>
    </source>
</reference>
<protein>
    <submittedName>
        <fullName evidence="2">Agmatine/peptidylarginine deiminase</fullName>
    </submittedName>
</protein>
<dbReference type="EMBL" id="JBHTIH010000002">
    <property type="protein sequence ID" value="MFD0738201.1"/>
    <property type="molecule type" value="Genomic_DNA"/>
</dbReference>
<sequence length="348" mass="38377">MTETALRLPAEWEPQSAVLIAWPHADTDWADRLGEVEETYIALAAAITRFQPLIVCVADDDVQAYARARLSSARVDMERVRFVEIAYDDTWLRDSGPITLRGRDGFTLLDFRFTGWGGKFDASRDDLLVEGLHQAGIFFNSTRQAIDLALEGGAIDTDGAGTLLSTWQCLHERHPQASREELSAKLAQWLHQDRVLWLDHGYLEGDDTDAHIDTLARFAAPDAIVFQGCDDPTDSHYAELQAMAAELAALRTRDGQPYRLFPLPWAEPIIDGGASDGRRLAASYANFLIVNGAVLMPVYGDPADARAQAVMAQAFPQHEIVPVPCRPLIWQNGSLHCITMQLPAGVAA</sequence>
<keyword evidence="3" id="KW-1185">Reference proteome</keyword>
<organism evidence="2 3">
    <name type="scientific">Lysobacter koreensis</name>
    <dbReference type="NCBI Taxonomy" id="266122"/>
    <lineage>
        <taxon>Bacteria</taxon>
        <taxon>Pseudomonadati</taxon>
        <taxon>Pseudomonadota</taxon>
        <taxon>Gammaproteobacteria</taxon>
        <taxon>Lysobacterales</taxon>
        <taxon>Lysobacteraceae</taxon>
        <taxon>Lysobacter</taxon>
    </lineage>
</organism>
<dbReference type="Gene3D" id="3.75.10.10">
    <property type="entry name" value="L-arginine/glycine Amidinotransferase, Chain A"/>
    <property type="match status" value="1"/>
</dbReference>
<dbReference type="Pfam" id="PF04371">
    <property type="entry name" value="PAD_porph"/>
    <property type="match status" value="1"/>
</dbReference>
<dbReference type="PANTHER" id="PTHR31377">
    <property type="entry name" value="AGMATINE DEIMINASE-RELATED"/>
    <property type="match status" value="1"/>
</dbReference>
<dbReference type="PANTHER" id="PTHR31377:SF0">
    <property type="entry name" value="AGMATINE DEIMINASE-RELATED"/>
    <property type="match status" value="1"/>
</dbReference>
<proteinExistence type="predicted"/>
<gene>
    <name evidence="2" type="ORF">ACFQZQ_02710</name>
</gene>
<evidence type="ECO:0000313" key="3">
    <source>
        <dbReference type="Proteomes" id="UP001597090"/>
    </source>
</evidence>
<dbReference type="RefSeq" id="WP_386811136.1">
    <property type="nucleotide sequence ID" value="NZ_JBHTIH010000002.1"/>
</dbReference>
<dbReference type="SUPFAM" id="SSF55909">
    <property type="entry name" value="Pentein"/>
    <property type="match status" value="1"/>
</dbReference>
<keyword evidence="1" id="KW-0378">Hydrolase</keyword>
<dbReference type="Proteomes" id="UP001597090">
    <property type="component" value="Unassembled WGS sequence"/>
</dbReference>
<name>A0ABW2YN03_9GAMM</name>
<dbReference type="InterPro" id="IPR007466">
    <property type="entry name" value="Peptidyl-Arg-deiminase_porph"/>
</dbReference>
<evidence type="ECO:0000313" key="2">
    <source>
        <dbReference type="EMBL" id="MFD0738201.1"/>
    </source>
</evidence>